<protein>
    <submittedName>
        <fullName evidence="1">Uncharacterized protein</fullName>
    </submittedName>
</protein>
<name>K3ZPD2_SETIT</name>
<dbReference type="InParanoid" id="K3ZPD2"/>
<dbReference type="Proteomes" id="UP000004995">
    <property type="component" value="Unassembled WGS sequence"/>
</dbReference>
<sequence length="41" mass="4901">MTTAQHTWNHLHQQFTFHFVDHLRCDVIFISFFVFMGASCV</sequence>
<dbReference type="HOGENOM" id="CLU_3280507_0_0_1"/>
<evidence type="ECO:0000313" key="2">
    <source>
        <dbReference type="Proteomes" id="UP000004995"/>
    </source>
</evidence>
<dbReference type="EMBL" id="AGNK02004900">
    <property type="status" value="NOT_ANNOTATED_CDS"/>
    <property type="molecule type" value="Genomic_DNA"/>
</dbReference>
<keyword evidence="2" id="KW-1185">Reference proteome</keyword>
<organism evidence="1 2">
    <name type="scientific">Setaria italica</name>
    <name type="common">Foxtail millet</name>
    <name type="synonym">Panicum italicum</name>
    <dbReference type="NCBI Taxonomy" id="4555"/>
    <lineage>
        <taxon>Eukaryota</taxon>
        <taxon>Viridiplantae</taxon>
        <taxon>Streptophyta</taxon>
        <taxon>Embryophyta</taxon>
        <taxon>Tracheophyta</taxon>
        <taxon>Spermatophyta</taxon>
        <taxon>Magnoliopsida</taxon>
        <taxon>Liliopsida</taxon>
        <taxon>Poales</taxon>
        <taxon>Poaceae</taxon>
        <taxon>PACMAD clade</taxon>
        <taxon>Panicoideae</taxon>
        <taxon>Panicodae</taxon>
        <taxon>Paniceae</taxon>
        <taxon>Cenchrinae</taxon>
        <taxon>Setaria</taxon>
    </lineage>
</organism>
<proteinExistence type="predicted"/>
<dbReference type="EnsemblPlants" id="KQK94494">
    <property type="protein sequence ID" value="KQK94494"/>
    <property type="gene ID" value="SETIT_028462mg"/>
</dbReference>
<accession>K3ZPD2</accession>
<dbReference type="Gramene" id="KQK94494">
    <property type="protein sequence ID" value="KQK94494"/>
    <property type="gene ID" value="SETIT_028462mg"/>
</dbReference>
<reference evidence="1" key="2">
    <citation type="submission" date="2018-08" db="UniProtKB">
        <authorList>
            <consortium name="EnsemblPlants"/>
        </authorList>
    </citation>
    <scope>IDENTIFICATION</scope>
    <source>
        <strain evidence="1">Yugu1</strain>
    </source>
</reference>
<evidence type="ECO:0000313" key="1">
    <source>
        <dbReference type="EnsemblPlants" id="KQK94494"/>
    </source>
</evidence>
<dbReference type="AlphaFoldDB" id="K3ZPD2"/>
<reference evidence="2" key="1">
    <citation type="journal article" date="2012" name="Nat. Biotechnol.">
        <title>Reference genome sequence of the model plant Setaria.</title>
        <authorList>
            <person name="Bennetzen J.L."/>
            <person name="Schmutz J."/>
            <person name="Wang H."/>
            <person name="Percifield R."/>
            <person name="Hawkins J."/>
            <person name="Pontaroli A.C."/>
            <person name="Estep M."/>
            <person name="Feng L."/>
            <person name="Vaughn J.N."/>
            <person name="Grimwood J."/>
            <person name="Jenkins J."/>
            <person name="Barry K."/>
            <person name="Lindquist E."/>
            <person name="Hellsten U."/>
            <person name="Deshpande S."/>
            <person name="Wang X."/>
            <person name="Wu X."/>
            <person name="Mitros T."/>
            <person name="Triplett J."/>
            <person name="Yang X."/>
            <person name="Ye C.Y."/>
            <person name="Mauro-Herrera M."/>
            <person name="Wang L."/>
            <person name="Li P."/>
            <person name="Sharma M."/>
            <person name="Sharma R."/>
            <person name="Ronald P.C."/>
            <person name="Panaud O."/>
            <person name="Kellogg E.A."/>
            <person name="Brutnell T.P."/>
            <person name="Doust A.N."/>
            <person name="Tuskan G.A."/>
            <person name="Rokhsar D."/>
            <person name="Devos K.M."/>
        </authorList>
    </citation>
    <scope>NUCLEOTIDE SEQUENCE [LARGE SCALE GENOMIC DNA]</scope>
    <source>
        <strain evidence="2">cv. Yugu1</strain>
    </source>
</reference>